<evidence type="ECO:0000256" key="2">
    <source>
        <dbReference type="ARBA" id="ARBA00005964"/>
    </source>
</evidence>
<dbReference type="Gene3D" id="3.40.50.1820">
    <property type="entry name" value="alpha/beta hydrolase"/>
    <property type="match status" value="1"/>
</dbReference>
<dbReference type="PANTHER" id="PTHR43918">
    <property type="entry name" value="ACETYLCHOLINESTERASE"/>
    <property type="match status" value="1"/>
</dbReference>
<dbReference type="GO" id="GO:0006629">
    <property type="term" value="P:lipid metabolic process"/>
    <property type="evidence" value="ECO:0007669"/>
    <property type="project" value="UniProtKB-KW"/>
</dbReference>
<keyword evidence="7" id="KW-0325">Glycoprotein</keyword>
<keyword evidence="5 8" id="KW-0378">Hydrolase</keyword>
<keyword evidence="4 8" id="KW-0732">Signal</keyword>
<evidence type="ECO:0000256" key="4">
    <source>
        <dbReference type="ARBA" id="ARBA00022729"/>
    </source>
</evidence>
<dbReference type="EC" id="3.1.1.-" evidence="8"/>
<evidence type="ECO:0000256" key="3">
    <source>
        <dbReference type="ARBA" id="ARBA00022525"/>
    </source>
</evidence>
<gene>
    <name evidence="10" type="ORF">K402DRAFT_373680</name>
</gene>
<dbReference type="PANTHER" id="PTHR43918:SF4">
    <property type="entry name" value="CARBOXYLIC ESTER HYDROLASE"/>
    <property type="match status" value="1"/>
</dbReference>
<feature type="signal peptide" evidence="8">
    <location>
        <begin position="1"/>
        <end position="17"/>
    </location>
</feature>
<comment type="subcellular location">
    <subcellularLocation>
        <location evidence="1">Secreted</location>
    </subcellularLocation>
</comment>
<dbReference type="Pfam" id="PF00135">
    <property type="entry name" value="COesterase"/>
    <property type="match status" value="1"/>
</dbReference>
<dbReference type="InterPro" id="IPR019826">
    <property type="entry name" value="Carboxylesterase_B_AS"/>
</dbReference>
<dbReference type="EMBL" id="ML977148">
    <property type="protein sequence ID" value="KAF1988584.1"/>
    <property type="molecule type" value="Genomic_DNA"/>
</dbReference>
<evidence type="ECO:0000259" key="9">
    <source>
        <dbReference type="Pfam" id="PF00135"/>
    </source>
</evidence>
<reference evidence="10" key="1">
    <citation type="journal article" date="2020" name="Stud. Mycol.">
        <title>101 Dothideomycetes genomes: a test case for predicting lifestyles and emergence of pathogens.</title>
        <authorList>
            <person name="Haridas S."/>
            <person name="Albert R."/>
            <person name="Binder M."/>
            <person name="Bloem J."/>
            <person name="Labutti K."/>
            <person name="Salamov A."/>
            <person name="Andreopoulos B."/>
            <person name="Baker S."/>
            <person name="Barry K."/>
            <person name="Bills G."/>
            <person name="Bluhm B."/>
            <person name="Cannon C."/>
            <person name="Castanera R."/>
            <person name="Culley D."/>
            <person name="Daum C."/>
            <person name="Ezra D."/>
            <person name="Gonzalez J."/>
            <person name="Henrissat B."/>
            <person name="Kuo A."/>
            <person name="Liang C."/>
            <person name="Lipzen A."/>
            <person name="Lutzoni F."/>
            <person name="Magnuson J."/>
            <person name="Mondo S."/>
            <person name="Nolan M."/>
            <person name="Ohm R."/>
            <person name="Pangilinan J."/>
            <person name="Park H.-J."/>
            <person name="Ramirez L."/>
            <person name="Alfaro M."/>
            <person name="Sun H."/>
            <person name="Tritt A."/>
            <person name="Yoshinaga Y."/>
            <person name="Zwiers L.-H."/>
            <person name="Turgeon B."/>
            <person name="Goodwin S."/>
            <person name="Spatafora J."/>
            <person name="Crous P."/>
            <person name="Grigoriev I."/>
        </authorList>
    </citation>
    <scope>NUCLEOTIDE SEQUENCE</scope>
    <source>
        <strain evidence="10">CBS 113979</strain>
    </source>
</reference>
<accession>A0A6G1H690</accession>
<organism evidence="10 11">
    <name type="scientific">Aulographum hederae CBS 113979</name>
    <dbReference type="NCBI Taxonomy" id="1176131"/>
    <lineage>
        <taxon>Eukaryota</taxon>
        <taxon>Fungi</taxon>
        <taxon>Dikarya</taxon>
        <taxon>Ascomycota</taxon>
        <taxon>Pezizomycotina</taxon>
        <taxon>Dothideomycetes</taxon>
        <taxon>Pleosporomycetidae</taxon>
        <taxon>Aulographales</taxon>
        <taxon>Aulographaceae</taxon>
    </lineage>
</organism>
<sequence>MLTVLSLSFLLIPSVLSAPAAVGPTVRTSKGIVVGQSANGVDSFYGIPFALPPVGPLRLKPPQPITASFDTFNANPVPKACPQFYLSTSLPITGETQQSIGDLLANPIFQAATLQSEDCLTVNVQRPAGTNANQRFPVLVWIYGGGFEFGSTQNYQSGSLINRSMEMENPMVYVSINYRVGAFGFLHGKELSDEGSTNLGLRDQRLGLQWVAENIGSFGGDPDKVTIWGESAGSISVFDHTIINGGDHTHNGKPLFRGAIMNSGSIVPAQTATSPKAQAIYDTLIRNAGCLGIPSPVLCLRNLPYDQFLRAANSLPAIFSYRSLDLTYIPRPDPDSNDTFFSTSPEQAVATNAYAKIPIIVGDVEDEGTLFSIFQFNLTTTDQLIDYISSYFPSANRTTVATLVSLYPDDPAAGSPYNTGAQFNFYPQYKRLAAILGDFTFTLTRRVYLNAVAPAIPSWSFLADFLAGTPLLGTYHASDVDVAYGDGFAADFPATETFQERYVSFVASGDPEAVSLPGRQGRVAWPRYQSGTGQLLGIGAQGNRVLGDDFRKAAGDFLAANVASFKI</sequence>
<name>A0A6G1H690_9PEZI</name>
<feature type="chain" id="PRO_5026380136" description="Carboxylic ester hydrolase" evidence="8">
    <location>
        <begin position="18"/>
        <end position="567"/>
    </location>
</feature>
<keyword evidence="11" id="KW-1185">Reference proteome</keyword>
<dbReference type="InterPro" id="IPR002018">
    <property type="entry name" value="CarbesteraseB"/>
</dbReference>
<feature type="domain" description="Carboxylesterase type B" evidence="9">
    <location>
        <begin position="24"/>
        <end position="544"/>
    </location>
</feature>
<comment type="similarity">
    <text evidence="2 8">Belongs to the type-B carboxylesterase/lipase family.</text>
</comment>
<dbReference type="AlphaFoldDB" id="A0A6G1H690"/>
<dbReference type="SUPFAM" id="SSF53474">
    <property type="entry name" value="alpha/beta-Hydrolases"/>
    <property type="match status" value="1"/>
</dbReference>
<evidence type="ECO:0000256" key="5">
    <source>
        <dbReference type="ARBA" id="ARBA00022801"/>
    </source>
</evidence>
<dbReference type="Proteomes" id="UP000800041">
    <property type="component" value="Unassembled WGS sequence"/>
</dbReference>
<evidence type="ECO:0000256" key="6">
    <source>
        <dbReference type="ARBA" id="ARBA00023098"/>
    </source>
</evidence>
<dbReference type="FunFam" id="3.40.50.1820:FF:000213">
    <property type="entry name" value="Carboxylic ester hydrolase"/>
    <property type="match status" value="1"/>
</dbReference>
<evidence type="ECO:0000313" key="11">
    <source>
        <dbReference type="Proteomes" id="UP000800041"/>
    </source>
</evidence>
<evidence type="ECO:0000256" key="8">
    <source>
        <dbReference type="RuleBase" id="RU361235"/>
    </source>
</evidence>
<dbReference type="GO" id="GO:0005576">
    <property type="term" value="C:extracellular region"/>
    <property type="evidence" value="ECO:0007669"/>
    <property type="project" value="UniProtKB-SubCell"/>
</dbReference>
<evidence type="ECO:0000256" key="1">
    <source>
        <dbReference type="ARBA" id="ARBA00004613"/>
    </source>
</evidence>
<evidence type="ECO:0000256" key="7">
    <source>
        <dbReference type="ARBA" id="ARBA00023180"/>
    </source>
</evidence>
<keyword evidence="6" id="KW-0443">Lipid metabolism</keyword>
<protein>
    <recommendedName>
        <fullName evidence="8">Carboxylic ester hydrolase</fullName>
        <ecNumber evidence="8">3.1.1.-</ecNumber>
    </recommendedName>
</protein>
<dbReference type="InterPro" id="IPR050654">
    <property type="entry name" value="AChE-related_enzymes"/>
</dbReference>
<proteinExistence type="inferred from homology"/>
<dbReference type="OrthoDB" id="408631at2759"/>
<dbReference type="GO" id="GO:0052689">
    <property type="term" value="F:carboxylic ester hydrolase activity"/>
    <property type="evidence" value="ECO:0007669"/>
    <property type="project" value="TreeGrafter"/>
</dbReference>
<evidence type="ECO:0000313" key="10">
    <source>
        <dbReference type="EMBL" id="KAF1988584.1"/>
    </source>
</evidence>
<dbReference type="InterPro" id="IPR029058">
    <property type="entry name" value="AB_hydrolase_fold"/>
</dbReference>
<dbReference type="PROSITE" id="PS00122">
    <property type="entry name" value="CARBOXYLESTERASE_B_1"/>
    <property type="match status" value="1"/>
</dbReference>
<keyword evidence="3" id="KW-0964">Secreted</keyword>